<proteinExistence type="predicted"/>
<dbReference type="Proteomes" id="UP000050489">
    <property type="component" value="Unassembled WGS sequence"/>
</dbReference>
<gene>
    <name evidence="2" type="ORF">AN695_0213945</name>
    <name evidence="1" type="ORF">DKC05_08820</name>
    <name evidence="3" type="ORF">DMW51_10215</name>
</gene>
<reference evidence="1 5" key="3">
    <citation type="submission" date="2018-05" db="EMBL/GenBank/DDBJ databases">
        <title>Klebsiella quasipneumonaiae provides a window into carbapenemase gene transfer, plasmid rearrangements and nosocomial acquisition from the hospital environment.</title>
        <authorList>
            <person name="Mathers A.J."/>
            <person name="Vegesana K."/>
            <person name="Stoesser N."/>
            <person name="Crook D."/>
            <person name="Vaughan A."/>
            <person name="Barry K."/>
            <person name="Parikh H."/>
            <person name="Sebra R."/>
            <person name="Kotay S."/>
            <person name="Walker A.S."/>
            <person name="Sheppard A.E."/>
        </authorList>
    </citation>
    <scope>NUCLEOTIDE SEQUENCE [LARGE SCALE GENOMIC DNA]</scope>
    <source>
        <strain evidence="1 5">CAV1761</strain>
    </source>
</reference>
<evidence type="ECO:0000313" key="2">
    <source>
        <dbReference type="EMBL" id="OCO85996.1"/>
    </source>
</evidence>
<dbReference type="InterPro" id="IPR016193">
    <property type="entry name" value="Cytidine_deaminase-like"/>
</dbReference>
<accession>A0A5P6GRA5</accession>
<reference evidence="2" key="2">
    <citation type="journal article" date="2017" name="PLoS ONE">
        <title>Genomic and phenotypic characterisation of fluoroquinolone resistance mechanisms in Enterobacteriaceae in Durban, South Africa.</title>
        <authorList>
            <person name="Osei Sekyere J."/>
            <person name="Amoako D.G."/>
        </authorList>
    </citation>
    <scope>NUCLEOTIDE SEQUENCE</scope>
    <source>
        <strain evidence="2">945174350</strain>
    </source>
</reference>
<reference evidence="4" key="1">
    <citation type="submission" date="2016-04" db="EMBL/GenBank/DDBJ databases">
        <authorList>
            <person name="Osei Sekyere J."/>
            <person name="Sivertsen A."/>
            <person name="Pedersen A.T."/>
            <person name="Sundsfjord A."/>
        </authorList>
    </citation>
    <scope>NUCLEOTIDE SEQUENCE [LARGE SCALE GENOMIC DNA]</scope>
    <source>
        <strain evidence="4">945174350</strain>
    </source>
</reference>
<sequence>MIQLVQAEYNIKSGYPIVRRTLEDKKKLIEKPGFGPESCCATIEYQLRGSTRYAFGNSQMKMEMPPDIYTHNWVKLHAEMAALVAAIRRIERFDADKEQVPITNVYIELRPCEANCMQALQNILPDGTTVYYSFLHPTEVEEWKRSAHELCGV</sequence>
<evidence type="ECO:0000313" key="5">
    <source>
        <dbReference type="Proteomes" id="UP000245399"/>
    </source>
</evidence>
<dbReference type="Proteomes" id="UP000247823">
    <property type="component" value="Unassembled WGS sequence"/>
</dbReference>
<dbReference type="EMBL" id="QJQB01000230">
    <property type="protein sequence ID" value="PYA69049.1"/>
    <property type="molecule type" value="Genomic_DNA"/>
</dbReference>
<dbReference type="GO" id="GO:0008270">
    <property type="term" value="F:zinc ion binding"/>
    <property type="evidence" value="ECO:0007669"/>
    <property type="project" value="InterPro"/>
</dbReference>
<dbReference type="EMBL" id="CP029449">
    <property type="protein sequence ID" value="AWL67764.1"/>
    <property type="molecule type" value="Genomic_DNA"/>
</dbReference>
<dbReference type="RefSeq" id="WP_038877460.1">
    <property type="nucleotide sequence ID" value="NZ_CABMHU010000119.1"/>
</dbReference>
<dbReference type="EMBL" id="LJEX02000090">
    <property type="protein sequence ID" value="OCO85996.1"/>
    <property type="molecule type" value="Genomic_DNA"/>
</dbReference>
<evidence type="ECO:0000313" key="3">
    <source>
        <dbReference type="EMBL" id="PYA69049.1"/>
    </source>
</evidence>
<reference evidence="3" key="5">
    <citation type="submission" date="2018-06" db="EMBL/GenBank/DDBJ databases">
        <authorList>
            <person name="Martins R.C."/>
            <person name="Perdigao-Neto L.V."/>
            <person name="Costa S.F."/>
            <person name="Levin A.S.S."/>
        </authorList>
    </citation>
    <scope>NUCLEOTIDE SEQUENCE</scope>
    <source>
        <strain evidence="3">1283</strain>
    </source>
</reference>
<dbReference type="Proteomes" id="UP000245399">
    <property type="component" value="Chromosome"/>
</dbReference>
<dbReference type="AlphaFoldDB" id="A0A5P6GRA5"/>
<evidence type="ECO:0000313" key="1">
    <source>
        <dbReference type="EMBL" id="AWL67764.1"/>
    </source>
</evidence>
<dbReference type="Gene3D" id="3.40.140.10">
    <property type="entry name" value="Cytidine Deaminase, domain 2"/>
    <property type="match status" value="1"/>
</dbReference>
<dbReference type="InterPro" id="IPR016192">
    <property type="entry name" value="APOBEC/CMP_deaminase_Zn-bd"/>
</dbReference>
<evidence type="ECO:0000313" key="4">
    <source>
        <dbReference type="Proteomes" id="UP000050489"/>
    </source>
</evidence>
<organism evidence="2 4">
    <name type="scientific">Serratia marcescens</name>
    <dbReference type="NCBI Taxonomy" id="615"/>
    <lineage>
        <taxon>Bacteria</taxon>
        <taxon>Pseudomonadati</taxon>
        <taxon>Pseudomonadota</taxon>
        <taxon>Gammaproteobacteria</taxon>
        <taxon>Enterobacterales</taxon>
        <taxon>Yersiniaceae</taxon>
        <taxon>Serratia</taxon>
    </lineage>
</organism>
<reference evidence="3" key="4">
    <citation type="submission" date="2018-06" db="EMBL/GenBank/DDBJ databases">
        <title>Serratia marcescens genome sequencing and assembly.</title>
        <authorList>
            <person name="Martins R.C.R."/>
            <person name="Perdigao-Neto L.V."/>
            <person name="Costa S.F."/>
            <person name="Levin A.S.S."/>
        </authorList>
    </citation>
    <scope>NUCLEOTIDE SEQUENCE</scope>
    <source>
        <strain evidence="3">1283</strain>
    </source>
</reference>
<protein>
    <submittedName>
        <fullName evidence="2">Uncharacterized protein</fullName>
    </submittedName>
</protein>
<evidence type="ECO:0000313" key="6">
    <source>
        <dbReference type="Proteomes" id="UP000247823"/>
    </source>
</evidence>
<dbReference type="GO" id="GO:0016787">
    <property type="term" value="F:hydrolase activity"/>
    <property type="evidence" value="ECO:0007669"/>
    <property type="project" value="InterPro"/>
</dbReference>
<dbReference type="SUPFAM" id="SSF53927">
    <property type="entry name" value="Cytidine deaminase-like"/>
    <property type="match status" value="1"/>
</dbReference>
<name>A0A5P6GRA5_SERMA</name>
<dbReference type="PROSITE" id="PS00903">
    <property type="entry name" value="CYT_DCMP_DEAMINASES_1"/>
    <property type="match status" value="1"/>
</dbReference>
<keyword evidence="6" id="KW-1185">Reference proteome</keyword>